<keyword evidence="1" id="KW-0472">Membrane</keyword>
<dbReference type="RefSeq" id="WP_203855925.1">
    <property type="nucleotide sequence ID" value="NZ_BAAAZQ010000002.1"/>
</dbReference>
<proteinExistence type="predicted"/>
<protein>
    <submittedName>
        <fullName evidence="2">Uncharacterized protein</fullName>
    </submittedName>
</protein>
<reference evidence="2 3" key="1">
    <citation type="submission" date="2021-01" db="EMBL/GenBank/DDBJ databases">
        <title>Whole genome shotgun sequence of Plantactinospora mayteni NBRC 109088.</title>
        <authorList>
            <person name="Komaki H."/>
            <person name="Tamura T."/>
        </authorList>
    </citation>
    <scope>NUCLEOTIDE SEQUENCE [LARGE SCALE GENOMIC DNA]</scope>
    <source>
        <strain evidence="2 3">NBRC 109088</strain>
    </source>
</reference>
<evidence type="ECO:0000256" key="1">
    <source>
        <dbReference type="SAM" id="Phobius"/>
    </source>
</evidence>
<gene>
    <name evidence="2" type="ORF">Pma05_08370</name>
</gene>
<dbReference type="InterPro" id="IPR047928">
    <property type="entry name" value="Perm_prefix_1"/>
</dbReference>
<comment type="caution">
    <text evidence="2">The sequence shown here is derived from an EMBL/GenBank/DDBJ whole genome shotgun (WGS) entry which is preliminary data.</text>
</comment>
<feature type="transmembrane region" description="Helical" evidence="1">
    <location>
        <begin position="182"/>
        <end position="204"/>
    </location>
</feature>
<dbReference type="EMBL" id="BONX01000004">
    <property type="protein sequence ID" value="GIG94264.1"/>
    <property type="molecule type" value="Genomic_DNA"/>
</dbReference>
<keyword evidence="3" id="KW-1185">Reference proteome</keyword>
<feature type="transmembrane region" description="Helical" evidence="1">
    <location>
        <begin position="291"/>
        <end position="311"/>
    </location>
</feature>
<feature type="transmembrane region" description="Helical" evidence="1">
    <location>
        <begin position="122"/>
        <end position="147"/>
    </location>
</feature>
<evidence type="ECO:0000313" key="3">
    <source>
        <dbReference type="Proteomes" id="UP000621500"/>
    </source>
</evidence>
<name>A0ABQ4EHZ1_9ACTN</name>
<dbReference type="NCBIfam" id="NF038403">
    <property type="entry name" value="perm_prefix_1"/>
    <property type="match status" value="1"/>
</dbReference>
<evidence type="ECO:0000313" key="2">
    <source>
        <dbReference type="EMBL" id="GIG94264.1"/>
    </source>
</evidence>
<sequence length="321" mass="34085">MTTTAPGTLTDRYVAAALGRLPGRQRADIERELRTSIADAIDERLESGADPAEAEVAVLTALGDPARLAAGYADRPAYLIGPGLFVDYTRLLRILLATVLPAAVVGVALLRTVQGDTVAGVLGTAAGTAVTVAVHIACWTTLAFAIVERVAYRRHPAGWRAGRWTPAALPEPPSRRIRYVELIGETAALVLFTSFILLSPALSIERDAAGRPVGILSPWLWETGVVYAFLAVAVVSLGFAYVKYYLRWNLALGITGALVNLASPAMLIWLASTDRVLSPAFVEAAGWSTGAPRWINTGLVVAAVLTILHTIGEAAGQARRR</sequence>
<dbReference type="Pfam" id="PF22564">
    <property type="entry name" value="HAAS"/>
    <property type="match status" value="1"/>
</dbReference>
<dbReference type="Proteomes" id="UP000621500">
    <property type="component" value="Unassembled WGS sequence"/>
</dbReference>
<feature type="transmembrane region" description="Helical" evidence="1">
    <location>
        <begin position="249"/>
        <end position="271"/>
    </location>
</feature>
<accession>A0ABQ4EHZ1</accession>
<feature type="transmembrane region" description="Helical" evidence="1">
    <location>
        <begin position="91"/>
        <end position="110"/>
    </location>
</feature>
<keyword evidence="1" id="KW-0812">Transmembrane</keyword>
<feature type="transmembrane region" description="Helical" evidence="1">
    <location>
        <begin position="224"/>
        <end position="242"/>
    </location>
</feature>
<keyword evidence="1" id="KW-1133">Transmembrane helix</keyword>
<organism evidence="2 3">
    <name type="scientific">Plantactinospora mayteni</name>
    <dbReference type="NCBI Taxonomy" id="566021"/>
    <lineage>
        <taxon>Bacteria</taxon>
        <taxon>Bacillati</taxon>
        <taxon>Actinomycetota</taxon>
        <taxon>Actinomycetes</taxon>
        <taxon>Micromonosporales</taxon>
        <taxon>Micromonosporaceae</taxon>
        <taxon>Plantactinospora</taxon>
    </lineage>
</organism>